<dbReference type="Pfam" id="PF05536">
    <property type="entry name" value="Neurochondrin"/>
    <property type="match status" value="1"/>
</dbReference>
<sequence length="650" mass="72323">MEPSSAQDEMAKPKDPAASLDRIRQFLRSRDDTQRFVGLALARSILDNHSELREDQHVVKSLWECIEPKFLDRLLKTGSDPANQEAKDMLDLSISILHTFSVLLPDESRRGVRFVARIPRVIAALLQSSPETTTLALQLLSTLASNPEGAARVSKVEDLSPLTEIAPSNPLALNVLRLSWLNTMTGQNVTLTPNKVADTLKILIPSFSGTDGVTLLEFLGDFLRQADSKVLLNKPHYRRSKANECQLIPATAPWLPTVVTYIQNLVKSRPTPEARAAYTNASASILQAYPDEASKLLFAEDRKDEKPSGYLFVNLILIDIRSSIPMLLEHLNSPEYPKTSRRLALDFDVVSIFIGFLLRSLDEDGLMIMSPDSLLKLRKGISETMSVTAEYLRDRWDASVAGAMGLHIDARTGAAETSTGSRPTLTWDSKTNNVDEDPLTLSSLRALSIWLREDENDTLRKEATGLMDMFMELYRGSDKQSEDKLDFRSPVLVALEALVTFDEGRDIFLSHEGWKLLTSDLVRLVGEPWRAGSAYQARRGIDIVRVLLAVAESQRTGTEEEWMALVDNVHAVSSREEQAASSPFFREFQVAVLQLCTTLFANANMGMVKRYNNSLSSLLGIAGLVQRTIGEDDPLREPIDDVLSTLEAVR</sequence>
<keyword evidence="2" id="KW-1185">Reference proteome</keyword>
<comment type="caution">
    <text evidence="1">The sequence shown here is derived from an EMBL/GenBank/DDBJ whole genome shotgun (WGS) entry which is preliminary data.</text>
</comment>
<dbReference type="PANTHER" id="PTHR13109">
    <property type="entry name" value="NEUROCHONDRIN"/>
    <property type="match status" value="1"/>
</dbReference>
<protein>
    <recommendedName>
        <fullName evidence="3">DUF1941 family protein</fullName>
    </recommendedName>
</protein>
<dbReference type="InterPro" id="IPR016024">
    <property type="entry name" value="ARM-type_fold"/>
</dbReference>
<organism evidence="1 2">
    <name type="scientific">Emericellopsis cladophorae</name>
    <dbReference type="NCBI Taxonomy" id="2686198"/>
    <lineage>
        <taxon>Eukaryota</taxon>
        <taxon>Fungi</taxon>
        <taxon>Dikarya</taxon>
        <taxon>Ascomycota</taxon>
        <taxon>Pezizomycotina</taxon>
        <taxon>Sordariomycetes</taxon>
        <taxon>Hypocreomycetidae</taxon>
        <taxon>Hypocreales</taxon>
        <taxon>Bionectriaceae</taxon>
        <taxon>Emericellopsis</taxon>
    </lineage>
</organism>
<name>A0A9P9XV57_9HYPO</name>
<dbReference type="Proteomes" id="UP001055219">
    <property type="component" value="Unassembled WGS sequence"/>
</dbReference>
<dbReference type="AlphaFoldDB" id="A0A9P9XV57"/>
<dbReference type="InterPro" id="IPR008709">
    <property type="entry name" value="Neurochondrin"/>
</dbReference>
<dbReference type="SUPFAM" id="SSF48371">
    <property type="entry name" value="ARM repeat"/>
    <property type="match status" value="1"/>
</dbReference>
<gene>
    <name evidence="1" type="ORF">J7T54_000781</name>
</gene>
<dbReference type="OrthoDB" id="8962942at2759"/>
<reference evidence="1" key="2">
    <citation type="submission" date="2022-07" db="EMBL/GenBank/DDBJ databases">
        <authorList>
            <person name="Goncalves M.F.M."/>
            <person name="Hilario S."/>
            <person name="Van De Peer Y."/>
            <person name="Esteves A.C."/>
            <person name="Alves A."/>
        </authorList>
    </citation>
    <scope>NUCLEOTIDE SEQUENCE</scope>
    <source>
        <strain evidence="1">MUM 19.33</strain>
    </source>
</reference>
<dbReference type="PANTHER" id="PTHR13109:SF7">
    <property type="entry name" value="NEUROCHONDRIN"/>
    <property type="match status" value="1"/>
</dbReference>
<evidence type="ECO:0000313" key="1">
    <source>
        <dbReference type="EMBL" id="KAI6778392.1"/>
    </source>
</evidence>
<evidence type="ECO:0008006" key="3">
    <source>
        <dbReference type="Google" id="ProtNLM"/>
    </source>
</evidence>
<evidence type="ECO:0000313" key="2">
    <source>
        <dbReference type="Proteomes" id="UP001055219"/>
    </source>
</evidence>
<reference evidence="1" key="1">
    <citation type="journal article" date="2021" name="J Fungi (Basel)">
        <title>Genomic and Metabolomic Analyses of the Marine Fungus Emericellopsis cladophorae: Insights into Saltwater Adaptability Mechanisms and Its Biosynthetic Potential.</title>
        <authorList>
            <person name="Goncalves M.F.M."/>
            <person name="Hilario S."/>
            <person name="Van de Peer Y."/>
            <person name="Esteves A.C."/>
            <person name="Alves A."/>
        </authorList>
    </citation>
    <scope>NUCLEOTIDE SEQUENCE</scope>
    <source>
        <strain evidence="1">MUM 19.33</strain>
    </source>
</reference>
<dbReference type="GeneID" id="75827300"/>
<accession>A0A9P9XV57</accession>
<dbReference type="RefSeq" id="XP_051359248.1">
    <property type="nucleotide sequence ID" value="XM_051509756.1"/>
</dbReference>
<dbReference type="EMBL" id="JAGIXG020000069">
    <property type="protein sequence ID" value="KAI6778392.1"/>
    <property type="molecule type" value="Genomic_DNA"/>
</dbReference>
<proteinExistence type="predicted"/>